<accession>A0A1G8V9P1</accession>
<dbReference type="EMBL" id="FNEV01000008">
    <property type="protein sequence ID" value="SDJ62778.1"/>
    <property type="molecule type" value="Genomic_DNA"/>
</dbReference>
<keyword evidence="1" id="KW-0812">Transmembrane</keyword>
<gene>
    <name evidence="2" type="ORF">SAMN04490247_2593</name>
</gene>
<evidence type="ECO:0000256" key="1">
    <source>
        <dbReference type="SAM" id="Phobius"/>
    </source>
</evidence>
<protein>
    <submittedName>
        <fullName evidence="2">Sporulation protein YunB</fullName>
    </submittedName>
</protein>
<feature type="transmembrane region" description="Helical" evidence="1">
    <location>
        <begin position="12"/>
        <end position="31"/>
    </location>
</feature>
<keyword evidence="1" id="KW-0472">Membrane</keyword>
<evidence type="ECO:0000313" key="3">
    <source>
        <dbReference type="Proteomes" id="UP000199225"/>
    </source>
</evidence>
<keyword evidence="3" id="KW-1185">Reference proteome</keyword>
<dbReference type="InterPro" id="IPR014197">
    <property type="entry name" value="Sporulation_prot_YunB"/>
</dbReference>
<dbReference type="Pfam" id="PF09560">
    <property type="entry name" value="Spore_YunB"/>
    <property type="match status" value="1"/>
</dbReference>
<dbReference type="PIRSF" id="PIRSF021383">
    <property type="entry name" value="YunB"/>
    <property type="match status" value="1"/>
</dbReference>
<dbReference type="RefSeq" id="WP_093194295.1">
    <property type="nucleotide sequence ID" value="NZ_FNEV01000008.1"/>
</dbReference>
<name>A0A1G8V9P1_9BACI</name>
<dbReference type="AlphaFoldDB" id="A0A1G8V9P1"/>
<reference evidence="3" key="1">
    <citation type="submission" date="2016-10" db="EMBL/GenBank/DDBJ databases">
        <authorList>
            <person name="Varghese N."/>
            <person name="Submissions S."/>
        </authorList>
    </citation>
    <scope>NUCLEOTIDE SEQUENCE [LARGE SCALE GENOMIC DNA]</scope>
    <source>
        <strain evidence="3">DSM 4771</strain>
    </source>
</reference>
<evidence type="ECO:0000313" key="2">
    <source>
        <dbReference type="EMBL" id="SDJ62778.1"/>
    </source>
</evidence>
<keyword evidence="1" id="KW-1133">Transmembrane helix</keyword>
<dbReference type="STRING" id="86666.SAMN04490247_2593"/>
<sequence>MRKRRPIPLKKKIAGAFLFFFLVLGVSLYMINRGLTPTLLEIAETKTHQLARDAINEAVNEQIAEDLQFRDLVDIRENEQGHITYMGWNPVIVNRVLRNTTHRIQRYLRRMELGQLPLQDTSMEPEIDKDRDRDAAGEQPATLIEIPVGQATGQAVLANLGPKVPVELQMIGDVQSDFESKIKEYGINGAFFELSINITVQVETVIPFSTKKSKVETDIPIASSAIIGEVPEFFNGLEGKEPSFSFPIDPLQ</sequence>
<dbReference type="Proteomes" id="UP000199225">
    <property type="component" value="Unassembled WGS sequence"/>
</dbReference>
<organism evidence="2 3">
    <name type="scientific">Salimicrobium halophilum</name>
    <dbReference type="NCBI Taxonomy" id="86666"/>
    <lineage>
        <taxon>Bacteria</taxon>
        <taxon>Bacillati</taxon>
        <taxon>Bacillota</taxon>
        <taxon>Bacilli</taxon>
        <taxon>Bacillales</taxon>
        <taxon>Bacillaceae</taxon>
        <taxon>Salimicrobium</taxon>
    </lineage>
</organism>
<dbReference type="OrthoDB" id="1649278at2"/>
<dbReference type="NCBIfam" id="TIGR02832">
    <property type="entry name" value="spo_yunB"/>
    <property type="match status" value="1"/>
</dbReference>
<proteinExistence type="predicted"/>